<evidence type="ECO:0000313" key="4">
    <source>
        <dbReference type="Proteomes" id="UP000694941"/>
    </source>
</evidence>
<evidence type="ECO:0000313" key="5">
    <source>
        <dbReference type="RefSeq" id="XP_013781466.1"/>
    </source>
</evidence>
<keyword evidence="2" id="KW-0963">Cytoplasm</keyword>
<comment type="subcellular location">
    <subcellularLocation>
        <location evidence="1">Cytoplasm</location>
    </subcellularLocation>
</comment>
<evidence type="ECO:0000256" key="1">
    <source>
        <dbReference type="ARBA" id="ARBA00004496"/>
    </source>
</evidence>
<dbReference type="GeneID" id="106465777"/>
<evidence type="ECO:0000256" key="3">
    <source>
        <dbReference type="ARBA" id="ARBA00023186"/>
    </source>
</evidence>
<dbReference type="PANTHER" id="PTHR21162:SF0">
    <property type="entry name" value="P53 AND DNA DAMAGE-REGULATED PROTEIN 1"/>
    <property type="match status" value="1"/>
</dbReference>
<gene>
    <name evidence="5 6" type="primary">LOC106465777</name>
</gene>
<keyword evidence="4" id="KW-1185">Reference proteome</keyword>
<dbReference type="InterPro" id="IPR030482">
    <property type="entry name" value="PDRG1"/>
</dbReference>
<dbReference type="Proteomes" id="UP000694941">
    <property type="component" value="Unplaced"/>
</dbReference>
<sequence length="137" mass="15856">MNQGTDKLLQYLSEVEEVAEDILTDKNQLVDLDRKRNKNREALRALDKEIKADQMPKKSLVCFGNMFIKFPKETAKKLITDDQAKLEKEVTNLRNGLKHKISKLRELEGKSELSGFSLQPLSREEMCAVEQFMKPCR</sequence>
<dbReference type="RefSeq" id="XP_022249421.1">
    <property type="nucleotide sequence ID" value="XM_022393713.1"/>
</dbReference>
<keyword evidence="3" id="KW-0143">Chaperone</keyword>
<accession>A0ABM1BGD6</accession>
<reference evidence="5 6" key="1">
    <citation type="submission" date="2025-05" db="UniProtKB">
        <authorList>
            <consortium name="RefSeq"/>
        </authorList>
    </citation>
    <scope>IDENTIFICATION</scope>
    <source>
        <tissue evidence="5 6">Muscle</tissue>
    </source>
</reference>
<dbReference type="CDD" id="cd22860">
    <property type="entry name" value="PDRG1"/>
    <property type="match status" value="1"/>
</dbReference>
<organism evidence="4 5">
    <name type="scientific">Limulus polyphemus</name>
    <name type="common">Atlantic horseshoe crab</name>
    <dbReference type="NCBI Taxonomy" id="6850"/>
    <lineage>
        <taxon>Eukaryota</taxon>
        <taxon>Metazoa</taxon>
        <taxon>Ecdysozoa</taxon>
        <taxon>Arthropoda</taxon>
        <taxon>Chelicerata</taxon>
        <taxon>Merostomata</taxon>
        <taxon>Xiphosura</taxon>
        <taxon>Limulidae</taxon>
        <taxon>Limulus</taxon>
    </lineage>
</organism>
<evidence type="ECO:0000313" key="6">
    <source>
        <dbReference type="RefSeq" id="XP_022249421.1"/>
    </source>
</evidence>
<dbReference type="PANTHER" id="PTHR21162">
    <property type="entry name" value="P53 AND DNA DAMAGE-REGULATED PROTEIN"/>
    <property type="match status" value="1"/>
</dbReference>
<dbReference type="RefSeq" id="XP_013781466.1">
    <property type="nucleotide sequence ID" value="XM_013926012.2"/>
</dbReference>
<proteinExistence type="predicted"/>
<name>A0ABM1BGD6_LIMPO</name>
<evidence type="ECO:0000256" key="2">
    <source>
        <dbReference type="ARBA" id="ARBA00022490"/>
    </source>
</evidence>
<protein>
    <submittedName>
        <fullName evidence="5 6">P53 and DNA damage-regulated protein 1-like</fullName>
    </submittedName>
</protein>